<organism evidence="1 2">
    <name type="scientific">Oryzias javanicus</name>
    <name type="common">Javanese ricefish</name>
    <name type="synonym">Aplocheilus javanicus</name>
    <dbReference type="NCBI Taxonomy" id="123683"/>
    <lineage>
        <taxon>Eukaryota</taxon>
        <taxon>Metazoa</taxon>
        <taxon>Chordata</taxon>
        <taxon>Craniata</taxon>
        <taxon>Vertebrata</taxon>
        <taxon>Euteleostomi</taxon>
        <taxon>Actinopterygii</taxon>
        <taxon>Neopterygii</taxon>
        <taxon>Teleostei</taxon>
        <taxon>Neoteleostei</taxon>
        <taxon>Acanthomorphata</taxon>
        <taxon>Ovalentaria</taxon>
        <taxon>Atherinomorphae</taxon>
        <taxon>Beloniformes</taxon>
        <taxon>Adrianichthyidae</taxon>
        <taxon>Oryziinae</taxon>
        <taxon>Oryzias</taxon>
    </lineage>
</organism>
<evidence type="ECO:0000313" key="2">
    <source>
        <dbReference type="Proteomes" id="UP000283210"/>
    </source>
</evidence>
<evidence type="ECO:0000313" key="1">
    <source>
        <dbReference type="EMBL" id="RVE55677.1"/>
    </source>
</evidence>
<keyword evidence="2" id="KW-1185">Reference proteome</keyword>
<dbReference type="EMBL" id="CM012460">
    <property type="protein sequence ID" value="RVE55677.1"/>
    <property type="molecule type" value="Genomic_DNA"/>
</dbReference>
<reference evidence="1 2" key="1">
    <citation type="submission" date="2018-11" db="EMBL/GenBank/DDBJ databases">
        <authorList>
            <person name="Lopez-Roques C."/>
            <person name="Donnadieu C."/>
            <person name="Bouchez O."/>
            <person name="Klopp C."/>
            <person name="Cabau C."/>
            <person name="Zahm M."/>
        </authorList>
    </citation>
    <scope>NUCLEOTIDE SEQUENCE [LARGE SCALE GENOMIC DNA]</scope>
    <source>
        <strain evidence="1">RS831</strain>
        <tissue evidence="1">Whole body</tissue>
    </source>
</reference>
<dbReference type="AlphaFoldDB" id="A0A3S2TUM9"/>
<proteinExistence type="predicted"/>
<dbReference type="Proteomes" id="UP000283210">
    <property type="component" value="Chromosome 24"/>
</dbReference>
<reference evidence="1 2" key="2">
    <citation type="submission" date="2019-01" db="EMBL/GenBank/DDBJ databases">
        <title>A chromosome length genome reference of the Java medaka (oryzias javanicus).</title>
        <authorList>
            <person name="Herpin A."/>
            <person name="Takehana Y."/>
            <person name="Naruse K."/>
            <person name="Ansai S."/>
            <person name="Kawaguchi M."/>
        </authorList>
    </citation>
    <scope>NUCLEOTIDE SEQUENCE [LARGE SCALE GENOMIC DNA]</scope>
    <source>
        <strain evidence="1">RS831</strain>
        <tissue evidence="1">Whole body</tissue>
    </source>
</reference>
<accession>A0A3S2TUM9</accession>
<protein>
    <submittedName>
        <fullName evidence="1">Uncharacterized protein</fullName>
    </submittedName>
</protein>
<name>A0A3S2TUM9_ORYJA</name>
<sequence length="144" mass="16434">MPCDVKNDDDQADDGGREQRDYREIEELCGRLNCMTNKDLHRMRICKQQAHVFSALPKSTQRSHVPFQKLHRLKSLLGATVLGCPRPAAPASRIPARMPLEAGKSDRGCKFNRIIELDWRGLSQLSWIKWSSRSWVVGEAPFAF</sequence>
<gene>
    <name evidence="1" type="ORF">OJAV_G00228550</name>
</gene>